<dbReference type="GO" id="GO:0061630">
    <property type="term" value="F:ubiquitin protein ligase activity"/>
    <property type="evidence" value="ECO:0007669"/>
    <property type="project" value="UniProtKB-EC"/>
</dbReference>
<keyword evidence="14" id="KW-0576">Peroxisome</keyword>
<evidence type="ECO:0000256" key="5">
    <source>
        <dbReference type="ARBA" id="ARBA00022679"/>
    </source>
</evidence>
<comment type="pathway">
    <text evidence="2">Protein modification; protein ubiquitination.</text>
</comment>
<dbReference type="AlphaFoldDB" id="A0A6F9DNS5"/>
<evidence type="ECO:0000256" key="11">
    <source>
        <dbReference type="ARBA" id="ARBA00022927"/>
    </source>
</evidence>
<dbReference type="GO" id="GO:0016558">
    <property type="term" value="P:protein import into peroxisome matrix"/>
    <property type="evidence" value="ECO:0007669"/>
    <property type="project" value="InterPro"/>
</dbReference>
<evidence type="ECO:0000256" key="14">
    <source>
        <dbReference type="ARBA" id="ARBA00023140"/>
    </source>
</evidence>
<dbReference type="InterPro" id="IPR006845">
    <property type="entry name" value="Pex_N"/>
</dbReference>
<keyword evidence="10" id="KW-0862">Zinc</keyword>
<evidence type="ECO:0000256" key="8">
    <source>
        <dbReference type="ARBA" id="ARBA00022771"/>
    </source>
</evidence>
<evidence type="ECO:0000256" key="6">
    <source>
        <dbReference type="ARBA" id="ARBA00022692"/>
    </source>
</evidence>
<evidence type="ECO:0000256" key="13">
    <source>
        <dbReference type="ARBA" id="ARBA00023136"/>
    </source>
</evidence>
<dbReference type="GO" id="GO:0005778">
    <property type="term" value="C:peroxisomal membrane"/>
    <property type="evidence" value="ECO:0007669"/>
    <property type="project" value="UniProtKB-SubCell"/>
</dbReference>
<evidence type="ECO:0000256" key="2">
    <source>
        <dbReference type="ARBA" id="ARBA00004906"/>
    </source>
</evidence>
<keyword evidence="5" id="KW-0808">Transferase</keyword>
<keyword evidence="9" id="KW-0833">Ubl conjugation pathway</keyword>
<comment type="similarity">
    <text evidence="3">Belongs to the pex2/pex10/pex12 family.</text>
</comment>
<dbReference type="PANTHER" id="PTHR48178:SF1">
    <property type="entry name" value="PEROXISOME BIOGENESIS FACTOR 2"/>
    <property type="match status" value="1"/>
</dbReference>
<evidence type="ECO:0000256" key="3">
    <source>
        <dbReference type="ARBA" id="ARBA00008704"/>
    </source>
</evidence>
<comment type="catalytic activity">
    <reaction evidence="16">
        <text>[E2 ubiquitin-conjugating enzyme]-S-ubiquitinyl-L-cysteine + [acceptor protein]-L-cysteine = [E2 ubiquitin-conjugating enzyme]-L-cysteine + [acceptor protein]-S-ubiquitinyl-L-cysteine.</text>
        <dbReference type="EC" id="2.3.2.36"/>
    </reaction>
</comment>
<evidence type="ECO:0000256" key="17">
    <source>
        <dbReference type="ARBA" id="ARBA00034523"/>
    </source>
</evidence>
<protein>
    <recommendedName>
        <fullName evidence="17">RING-type E3 ubiquitin transferase (cysteine targeting)</fullName>
        <ecNumber evidence="17">2.3.2.36</ecNumber>
    </recommendedName>
    <alternativeName>
        <fullName evidence="15">Peroxin-2</fullName>
    </alternativeName>
</protein>
<feature type="domain" description="Pex N-terminal" evidence="19">
    <location>
        <begin position="20"/>
        <end position="193"/>
    </location>
</feature>
<keyword evidence="6 18" id="KW-0812">Transmembrane</keyword>
<evidence type="ECO:0000256" key="18">
    <source>
        <dbReference type="SAM" id="Phobius"/>
    </source>
</evidence>
<proteinExistence type="evidence at transcript level"/>
<evidence type="ECO:0000256" key="16">
    <source>
        <dbReference type="ARBA" id="ARBA00034438"/>
    </source>
</evidence>
<evidence type="ECO:0000256" key="10">
    <source>
        <dbReference type="ARBA" id="ARBA00022833"/>
    </source>
</evidence>
<dbReference type="PANTHER" id="PTHR48178">
    <property type="entry name" value="PEROXISOME BIOGENESIS FACTOR 2"/>
    <property type="match status" value="1"/>
</dbReference>
<evidence type="ECO:0000256" key="4">
    <source>
        <dbReference type="ARBA" id="ARBA00022448"/>
    </source>
</evidence>
<keyword evidence="4" id="KW-0813">Transport</keyword>
<gene>
    <name evidence="20" type="primary">Pex2</name>
</gene>
<keyword evidence="13 18" id="KW-0472">Membrane</keyword>
<name>A0A6F9DNS5_9ASCI</name>
<dbReference type="GO" id="GO:0008270">
    <property type="term" value="F:zinc ion binding"/>
    <property type="evidence" value="ECO:0007669"/>
    <property type="project" value="UniProtKB-KW"/>
</dbReference>
<sequence length="279" mass="31825">MNSEDDIALRVVQLDVKELDDSVEEILSTQVNKCFKYDFFGRNILEIVLNPLIQGLNLYYTLWTAKVSVGQAILGVKYVETSGLEASARKIRILTVLRFVQTLLAKHSSKFNNSKFQKLEKLSQFLFLCNWLMFIYRGIFPTIALRILGLKTVYAEKNTQREITFQTLGREILMYAAANSLVHFISFLNVRKVVNRIKGAIFQPPDQTDSCNAKECAICKKLPIYPCISICKCLIFCHYCVQVKLLSEGTFKCFNCSEIVLEAESLPMQSNEIVAEKTD</sequence>
<feature type="transmembrane region" description="Helical" evidence="18">
    <location>
        <begin position="172"/>
        <end position="190"/>
    </location>
</feature>
<evidence type="ECO:0000259" key="19">
    <source>
        <dbReference type="Pfam" id="PF04757"/>
    </source>
</evidence>
<evidence type="ECO:0000313" key="20">
    <source>
        <dbReference type="EMBL" id="CAB3264789.1"/>
    </source>
</evidence>
<evidence type="ECO:0000256" key="15">
    <source>
        <dbReference type="ARBA" id="ARBA00032511"/>
    </source>
</evidence>
<dbReference type="InterPro" id="IPR025654">
    <property type="entry name" value="PEX2/10"/>
</dbReference>
<evidence type="ECO:0000256" key="7">
    <source>
        <dbReference type="ARBA" id="ARBA00022723"/>
    </source>
</evidence>
<keyword evidence="7" id="KW-0479">Metal-binding</keyword>
<keyword evidence="8" id="KW-0863">Zinc-finger</keyword>
<evidence type="ECO:0000256" key="12">
    <source>
        <dbReference type="ARBA" id="ARBA00022989"/>
    </source>
</evidence>
<dbReference type="Pfam" id="PF04757">
    <property type="entry name" value="Pex2_Pex12"/>
    <property type="match status" value="1"/>
</dbReference>
<organism evidence="20">
    <name type="scientific">Phallusia mammillata</name>
    <dbReference type="NCBI Taxonomy" id="59560"/>
    <lineage>
        <taxon>Eukaryota</taxon>
        <taxon>Metazoa</taxon>
        <taxon>Chordata</taxon>
        <taxon>Tunicata</taxon>
        <taxon>Ascidiacea</taxon>
        <taxon>Phlebobranchia</taxon>
        <taxon>Ascidiidae</taxon>
        <taxon>Phallusia</taxon>
    </lineage>
</organism>
<keyword evidence="12 18" id="KW-1133">Transmembrane helix</keyword>
<accession>A0A6F9DNS5</accession>
<evidence type="ECO:0000256" key="9">
    <source>
        <dbReference type="ARBA" id="ARBA00022786"/>
    </source>
</evidence>
<keyword evidence="11" id="KW-0653">Protein transport</keyword>
<reference evidence="20" key="1">
    <citation type="submission" date="2020-04" db="EMBL/GenBank/DDBJ databases">
        <authorList>
            <person name="Neveu A P."/>
        </authorList>
    </citation>
    <scope>NUCLEOTIDE SEQUENCE</scope>
    <source>
        <tissue evidence="20">Whole embryo</tissue>
    </source>
</reference>
<dbReference type="EC" id="2.3.2.36" evidence="17"/>
<comment type="subcellular location">
    <subcellularLocation>
        <location evidence="1">Peroxisome membrane</location>
        <topology evidence="1">Multi-pass membrane protein</topology>
    </subcellularLocation>
</comment>
<evidence type="ECO:0000256" key="1">
    <source>
        <dbReference type="ARBA" id="ARBA00004585"/>
    </source>
</evidence>
<dbReference type="EMBL" id="LR788927">
    <property type="protein sequence ID" value="CAB3264789.1"/>
    <property type="molecule type" value="mRNA"/>
</dbReference>
<feature type="transmembrane region" description="Helical" evidence="18">
    <location>
        <begin position="125"/>
        <end position="148"/>
    </location>
</feature>